<comment type="caution">
    <text evidence="2">The sequence shown here is derived from an EMBL/GenBank/DDBJ whole genome shotgun (WGS) entry which is preliminary data.</text>
</comment>
<reference evidence="2 3" key="1">
    <citation type="submission" date="2020-08" db="EMBL/GenBank/DDBJ databases">
        <title>Sequencing the genomes of 1000 actinobacteria strains.</title>
        <authorList>
            <person name="Klenk H.-P."/>
        </authorList>
    </citation>
    <scope>NUCLEOTIDE SEQUENCE [LARGE SCALE GENOMIC DNA]</scope>
    <source>
        <strain evidence="2 3">DSM 44230</strain>
    </source>
</reference>
<dbReference type="PANTHER" id="PTHR23355">
    <property type="entry name" value="RIBONUCLEASE"/>
    <property type="match status" value="1"/>
</dbReference>
<dbReference type="SUPFAM" id="SSF50249">
    <property type="entry name" value="Nucleic acid-binding proteins"/>
    <property type="match status" value="1"/>
</dbReference>
<feature type="domain" description="RNB" evidence="1">
    <location>
        <begin position="49"/>
        <end position="367"/>
    </location>
</feature>
<dbReference type="GO" id="GO:0006402">
    <property type="term" value="P:mRNA catabolic process"/>
    <property type="evidence" value="ECO:0007669"/>
    <property type="project" value="TreeGrafter"/>
</dbReference>
<dbReference type="PANTHER" id="PTHR23355:SF42">
    <property type="entry name" value="RIBONUCLEASE II, CHLOROPLASTIC_MITOCHONDRIAL"/>
    <property type="match status" value="1"/>
</dbReference>
<dbReference type="Pfam" id="PF00773">
    <property type="entry name" value="RNB"/>
    <property type="match status" value="1"/>
</dbReference>
<dbReference type="GO" id="GO:0003723">
    <property type="term" value="F:RNA binding"/>
    <property type="evidence" value="ECO:0007669"/>
    <property type="project" value="InterPro"/>
</dbReference>
<organism evidence="2 3">
    <name type="scientific">Crossiella cryophila</name>
    <dbReference type="NCBI Taxonomy" id="43355"/>
    <lineage>
        <taxon>Bacteria</taxon>
        <taxon>Bacillati</taxon>
        <taxon>Actinomycetota</taxon>
        <taxon>Actinomycetes</taxon>
        <taxon>Pseudonocardiales</taxon>
        <taxon>Pseudonocardiaceae</taxon>
        <taxon>Crossiella</taxon>
    </lineage>
</organism>
<name>A0A7W7FS09_9PSEU</name>
<dbReference type="InterPro" id="IPR012340">
    <property type="entry name" value="NA-bd_OB-fold"/>
</dbReference>
<evidence type="ECO:0000313" key="3">
    <source>
        <dbReference type="Proteomes" id="UP000533598"/>
    </source>
</evidence>
<dbReference type="GO" id="GO:0000932">
    <property type="term" value="C:P-body"/>
    <property type="evidence" value="ECO:0007669"/>
    <property type="project" value="TreeGrafter"/>
</dbReference>
<proteinExistence type="predicted"/>
<dbReference type="GO" id="GO:0000175">
    <property type="term" value="F:3'-5'-RNA exonuclease activity"/>
    <property type="evidence" value="ECO:0007669"/>
    <property type="project" value="TreeGrafter"/>
</dbReference>
<dbReference type="RefSeq" id="WP_185002391.1">
    <property type="nucleotide sequence ID" value="NZ_BAAAUI010000015.1"/>
</dbReference>
<dbReference type="EMBL" id="JACHMH010000001">
    <property type="protein sequence ID" value="MBB4676581.1"/>
    <property type="molecule type" value="Genomic_DNA"/>
</dbReference>
<evidence type="ECO:0000313" key="2">
    <source>
        <dbReference type="EMBL" id="MBB4676581.1"/>
    </source>
</evidence>
<dbReference type="InterPro" id="IPR001900">
    <property type="entry name" value="RNase_II/R"/>
</dbReference>
<sequence length="471" mass="50240">MERAPERDTRAAADFAAIRVEFGLPGEFPTAALAEAEQTSSETVHRLPRRDATELPLVTIDPPGAKDLDQAVCVRRLPSGFRVFYAIADLGAVVPPGGALDAEVRRRGQTLYLPDGSVPLHPPVLSEDAASLLPDQARNAVLWTIDLDDDGEPTSVHVERAIVRSTAQFDYATVQAAIADGTVHPSVAALPELGRLRRGLAVRRGAIELALPEQEIQPDGAGGWRLVVRPRTEVDSWNAEISLLTGMCAARIMLDAGIGILRTLPDANEGAVHELRRTAAALGLDWPEEMPAAELLAGLDPAEPTSLALSTDATRLLRGAGYTAFDGTPPEVTTHAGIGAAYAHVTAPLRRLVDRFATEVCLAVAGGVPVPEWVRTALPELPSAMEASDRQAAQVDRACIDQVESWLLADEVGQSFAAVVLRTNAEGGEIFVTEPPVLAKCRGAGLVEAGRVRVRLVEADPLRRKVSFETE</sequence>
<evidence type="ECO:0000259" key="1">
    <source>
        <dbReference type="SMART" id="SM00955"/>
    </source>
</evidence>
<keyword evidence="3" id="KW-1185">Reference proteome</keyword>
<protein>
    <submittedName>
        <fullName evidence="2">Exoribonuclease R</fullName>
    </submittedName>
</protein>
<dbReference type="Pfam" id="PF18614">
    <property type="entry name" value="RNase_II_C_S1"/>
    <property type="match status" value="1"/>
</dbReference>
<dbReference type="Proteomes" id="UP000533598">
    <property type="component" value="Unassembled WGS sequence"/>
</dbReference>
<dbReference type="InterPro" id="IPR040596">
    <property type="entry name" value="RNase_II_C_S1"/>
</dbReference>
<dbReference type="AlphaFoldDB" id="A0A7W7FS09"/>
<dbReference type="SMART" id="SM00955">
    <property type="entry name" value="RNB"/>
    <property type="match status" value="1"/>
</dbReference>
<dbReference type="InterPro" id="IPR050180">
    <property type="entry name" value="RNR_Ribonuclease"/>
</dbReference>
<accession>A0A7W7FS09</accession>
<gene>
    <name evidence="2" type="ORF">HNR67_002699</name>
</gene>